<dbReference type="AlphaFoldDB" id="A0A0N4WMA4"/>
<evidence type="ECO:0000313" key="2">
    <source>
        <dbReference type="Proteomes" id="UP000268014"/>
    </source>
</evidence>
<evidence type="ECO:0000313" key="3">
    <source>
        <dbReference type="WBParaSite" id="HPLM_0001233001-mRNA-1"/>
    </source>
</evidence>
<name>A0A0N4WMA4_HAEPC</name>
<dbReference type="WBParaSite" id="HPLM_0001233001-mRNA-1">
    <property type="protein sequence ID" value="HPLM_0001233001-mRNA-1"/>
    <property type="gene ID" value="HPLM_0001233001"/>
</dbReference>
<keyword evidence="2" id="KW-1185">Reference proteome</keyword>
<protein>
    <submittedName>
        <fullName evidence="3">Transposase</fullName>
    </submittedName>
</protein>
<evidence type="ECO:0000313" key="1">
    <source>
        <dbReference type="EMBL" id="VDO45351.1"/>
    </source>
</evidence>
<reference evidence="1 2" key="2">
    <citation type="submission" date="2018-11" db="EMBL/GenBank/DDBJ databases">
        <authorList>
            <consortium name="Pathogen Informatics"/>
        </authorList>
    </citation>
    <scope>NUCLEOTIDE SEQUENCE [LARGE SCALE GENOMIC DNA]</scope>
    <source>
        <strain evidence="1 2">MHpl1</strain>
    </source>
</reference>
<accession>A0A0N4WMA4</accession>
<dbReference type="EMBL" id="UZAF01017829">
    <property type="protein sequence ID" value="VDO45351.1"/>
    <property type="molecule type" value="Genomic_DNA"/>
</dbReference>
<reference evidence="3" key="1">
    <citation type="submission" date="2017-02" db="UniProtKB">
        <authorList>
            <consortium name="WormBaseParasite"/>
        </authorList>
    </citation>
    <scope>IDENTIFICATION</scope>
</reference>
<gene>
    <name evidence="1" type="ORF">HPLM_LOCUS12322</name>
</gene>
<proteinExistence type="predicted"/>
<sequence>MSLQGFGEPRTIRNTKHHKVIVTEDIRDFARPSGPGGHRSSWSGVHEPWVTSWFLPWADLSHVQSQPYDQLKAMRLLLYRYACIATLSPAFQESVGWADACLAS</sequence>
<organism evidence="3">
    <name type="scientific">Haemonchus placei</name>
    <name type="common">Barber's pole worm</name>
    <dbReference type="NCBI Taxonomy" id="6290"/>
    <lineage>
        <taxon>Eukaryota</taxon>
        <taxon>Metazoa</taxon>
        <taxon>Ecdysozoa</taxon>
        <taxon>Nematoda</taxon>
        <taxon>Chromadorea</taxon>
        <taxon>Rhabditida</taxon>
        <taxon>Rhabditina</taxon>
        <taxon>Rhabditomorpha</taxon>
        <taxon>Strongyloidea</taxon>
        <taxon>Trichostrongylidae</taxon>
        <taxon>Haemonchus</taxon>
    </lineage>
</organism>
<dbReference type="Proteomes" id="UP000268014">
    <property type="component" value="Unassembled WGS sequence"/>
</dbReference>